<name>A0A8J4RLN5_9ROSI</name>
<dbReference type="AlphaFoldDB" id="A0A8J4RLN5"/>
<proteinExistence type="predicted"/>
<protein>
    <submittedName>
        <fullName evidence="1">Uncharacterized protein</fullName>
    </submittedName>
</protein>
<accession>A0A8J4RLN5</accession>
<evidence type="ECO:0000313" key="1">
    <source>
        <dbReference type="EMBL" id="KAF3975771.1"/>
    </source>
</evidence>
<dbReference type="Proteomes" id="UP000737018">
    <property type="component" value="Unassembled WGS sequence"/>
</dbReference>
<sequence>MARPSYLITTTKSRYEDLKEAKVKAIWKHVLGSSSQRPWCGCKCLLPKATIHRFEFKIQYYQMGRKLHGRSFYKVDL</sequence>
<evidence type="ECO:0000313" key="2">
    <source>
        <dbReference type="Proteomes" id="UP000737018"/>
    </source>
</evidence>
<dbReference type="EMBL" id="JRKL02000056">
    <property type="protein sequence ID" value="KAF3975771.1"/>
    <property type="molecule type" value="Genomic_DNA"/>
</dbReference>
<reference evidence="1" key="1">
    <citation type="submission" date="2020-03" db="EMBL/GenBank/DDBJ databases">
        <title>Castanea mollissima Vanexum genome sequencing.</title>
        <authorList>
            <person name="Staton M."/>
        </authorList>
    </citation>
    <scope>NUCLEOTIDE SEQUENCE</scope>
    <source>
        <tissue evidence="1">Leaf</tissue>
    </source>
</reference>
<organism evidence="1 2">
    <name type="scientific">Castanea mollissima</name>
    <name type="common">Chinese chestnut</name>
    <dbReference type="NCBI Taxonomy" id="60419"/>
    <lineage>
        <taxon>Eukaryota</taxon>
        <taxon>Viridiplantae</taxon>
        <taxon>Streptophyta</taxon>
        <taxon>Embryophyta</taxon>
        <taxon>Tracheophyta</taxon>
        <taxon>Spermatophyta</taxon>
        <taxon>Magnoliopsida</taxon>
        <taxon>eudicotyledons</taxon>
        <taxon>Gunneridae</taxon>
        <taxon>Pentapetalae</taxon>
        <taxon>rosids</taxon>
        <taxon>fabids</taxon>
        <taxon>Fagales</taxon>
        <taxon>Fagaceae</taxon>
        <taxon>Castanea</taxon>
    </lineage>
</organism>
<keyword evidence="2" id="KW-1185">Reference proteome</keyword>
<gene>
    <name evidence="1" type="ORF">CMV_000997</name>
</gene>
<comment type="caution">
    <text evidence="1">The sequence shown here is derived from an EMBL/GenBank/DDBJ whole genome shotgun (WGS) entry which is preliminary data.</text>
</comment>